<dbReference type="CDD" id="cd02440">
    <property type="entry name" value="AdoMet_MTases"/>
    <property type="match status" value="1"/>
</dbReference>
<reference evidence="2 3" key="2">
    <citation type="journal article" date="2014" name="J. Gen. Appl. Microbiol.">
        <title>The early diverging ascomycetous budding yeast Saitoella complicata has three histone deacetylases belonging to the Clr6, Hos2, and Rpd3 lineages.</title>
        <authorList>
            <person name="Nishida H."/>
            <person name="Matsumoto T."/>
            <person name="Kondo S."/>
            <person name="Hamamoto M."/>
            <person name="Yoshikawa H."/>
        </authorList>
    </citation>
    <scope>NUCLEOTIDE SEQUENCE [LARGE SCALE GENOMIC DNA]</scope>
    <source>
        <strain evidence="2 3">NRRL Y-17804</strain>
    </source>
</reference>
<dbReference type="Proteomes" id="UP000033140">
    <property type="component" value="Unassembled WGS sequence"/>
</dbReference>
<dbReference type="InterPro" id="IPR029063">
    <property type="entry name" value="SAM-dependent_MTases_sf"/>
</dbReference>
<reference evidence="2 3" key="1">
    <citation type="journal article" date="2011" name="J. Gen. Appl. Microbiol.">
        <title>Draft genome sequencing of the enigmatic yeast Saitoella complicata.</title>
        <authorList>
            <person name="Nishida H."/>
            <person name="Hamamoto M."/>
            <person name="Sugiyama J."/>
        </authorList>
    </citation>
    <scope>NUCLEOTIDE SEQUENCE [LARGE SCALE GENOMIC DNA]</scope>
    <source>
        <strain evidence="2 3">NRRL Y-17804</strain>
    </source>
</reference>
<dbReference type="AlphaFoldDB" id="A0A0E9NL72"/>
<name>A0A0E9NL72_SAICN</name>
<dbReference type="InterPro" id="IPR025714">
    <property type="entry name" value="Methyltranfer_dom"/>
</dbReference>
<organism evidence="2 3">
    <name type="scientific">Saitoella complicata (strain BCRC 22490 / CBS 7301 / JCM 7358 / NBRC 10748 / NRRL Y-17804)</name>
    <dbReference type="NCBI Taxonomy" id="698492"/>
    <lineage>
        <taxon>Eukaryota</taxon>
        <taxon>Fungi</taxon>
        <taxon>Dikarya</taxon>
        <taxon>Ascomycota</taxon>
        <taxon>Taphrinomycotina</taxon>
        <taxon>Taphrinomycotina incertae sedis</taxon>
        <taxon>Saitoella</taxon>
    </lineage>
</organism>
<dbReference type="STRING" id="698492.A0A0E9NL72"/>
<dbReference type="PANTHER" id="PTHR43591">
    <property type="entry name" value="METHYLTRANSFERASE"/>
    <property type="match status" value="1"/>
</dbReference>
<dbReference type="OrthoDB" id="10017101at2759"/>
<protein>
    <recommendedName>
        <fullName evidence="1">Methyltransferase domain-containing protein</fullName>
    </recommendedName>
</protein>
<dbReference type="SUPFAM" id="SSF53335">
    <property type="entry name" value="S-adenosyl-L-methionine-dependent methyltransferases"/>
    <property type="match status" value="1"/>
</dbReference>
<keyword evidence="3" id="KW-1185">Reference proteome</keyword>
<evidence type="ECO:0000313" key="3">
    <source>
        <dbReference type="Proteomes" id="UP000033140"/>
    </source>
</evidence>
<comment type="caution">
    <text evidence="2">The sequence shown here is derived from an EMBL/GenBank/DDBJ whole genome shotgun (WGS) entry which is preliminary data.</text>
</comment>
<dbReference type="Gene3D" id="3.40.50.150">
    <property type="entry name" value="Vaccinia Virus protein VP39"/>
    <property type="match status" value="1"/>
</dbReference>
<dbReference type="EMBL" id="BACD03000035">
    <property type="protein sequence ID" value="GAO50632.1"/>
    <property type="molecule type" value="Genomic_DNA"/>
</dbReference>
<reference evidence="2 3" key="3">
    <citation type="journal article" date="2015" name="Genome Announc.">
        <title>Draft Genome Sequence of the Archiascomycetous Yeast Saitoella complicata.</title>
        <authorList>
            <person name="Yamauchi K."/>
            <person name="Kondo S."/>
            <person name="Hamamoto M."/>
            <person name="Takahashi Y."/>
            <person name="Ogura Y."/>
            <person name="Hayashi T."/>
            <person name="Nishida H."/>
        </authorList>
    </citation>
    <scope>NUCLEOTIDE SEQUENCE [LARGE SCALE GENOMIC DNA]</scope>
    <source>
        <strain evidence="2 3">NRRL Y-17804</strain>
    </source>
</reference>
<gene>
    <name evidence="2" type="ORF">G7K_4756-t1</name>
</gene>
<proteinExistence type="predicted"/>
<feature type="domain" description="Methyltransferase" evidence="1">
    <location>
        <begin position="37"/>
        <end position="145"/>
    </location>
</feature>
<sequence>MPEETANYIHGHHESVLRSHSWRTAQNSAAYLLPYLEPHMRILDIGCGPGTITFDFAELVPEGEVVGLEYEGGVLEQARKGAKERGLGNIEFVVGDVNGLDYADNTFDVVHCHQVLQHVGDPVQALKEMRRVVKPGGIVAAREADFNGFTWYPENEGLEHWLDLYINVARANGGEPNAGRRLHVWAHEAGFPRKNIKCTAGTWCYADTEAREWWSNMWADRTLGSIFARKVIESGQITQDGLEDVAATWREWGKQEDGWFVLLHGEVVCRK</sequence>
<dbReference type="GO" id="GO:0008168">
    <property type="term" value="F:methyltransferase activity"/>
    <property type="evidence" value="ECO:0007669"/>
    <property type="project" value="TreeGrafter"/>
</dbReference>
<dbReference type="OMA" id="DYAAMTW"/>
<dbReference type="PANTHER" id="PTHR43591:SF24">
    <property type="entry name" value="2-METHOXY-6-POLYPRENYL-1,4-BENZOQUINOL METHYLASE, MITOCHONDRIAL"/>
    <property type="match status" value="1"/>
</dbReference>
<evidence type="ECO:0000313" key="2">
    <source>
        <dbReference type="EMBL" id="GAO50632.1"/>
    </source>
</evidence>
<evidence type="ECO:0000259" key="1">
    <source>
        <dbReference type="Pfam" id="PF13847"/>
    </source>
</evidence>
<dbReference type="RefSeq" id="XP_019022864.1">
    <property type="nucleotide sequence ID" value="XM_019169686.1"/>
</dbReference>
<dbReference type="Pfam" id="PF13847">
    <property type="entry name" value="Methyltransf_31"/>
    <property type="match status" value="1"/>
</dbReference>
<accession>A0A0E9NL72</accession>